<dbReference type="EMBL" id="NOJY02000001">
    <property type="protein sequence ID" value="RDY29712.1"/>
    <property type="molecule type" value="Genomic_DNA"/>
</dbReference>
<keyword evidence="6" id="KW-1185">Reference proteome</keyword>
<feature type="signal peptide" evidence="3">
    <location>
        <begin position="1"/>
        <end position="23"/>
    </location>
</feature>
<evidence type="ECO:0000313" key="5">
    <source>
        <dbReference type="EMBL" id="RDY29712.1"/>
    </source>
</evidence>
<dbReference type="CDD" id="cd06547">
    <property type="entry name" value="GH85_ENGase"/>
    <property type="match status" value="1"/>
</dbReference>
<dbReference type="InterPro" id="IPR008979">
    <property type="entry name" value="Galactose-bd-like_sf"/>
</dbReference>
<evidence type="ECO:0000259" key="4">
    <source>
        <dbReference type="PROSITE" id="PS50022"/>
    </source>
</evidence>
<name>A0A371JAC4_9FIRM</name>
<dbReference type="Gene3D" id="2.60.40.10">
    <property type="entry name" value="Immunoglobulins"/>
    <property type="match status" value="2"/>
</dbReference>
<organism evidence="5 6">
    <name type="scientific">Romboutsia weinsteinii</name>
    <dbReference type="NCBI Taxonomy" id="2020949"/>
    <lineage>
        <taxon>Bacteria</taxon>
        <taxon>Bacillati</taxon>
        <taxon>Bacillota</taxon>
        <taxon>Clostridia</taxon>
        <taxon>Peptostreptococcales</taxon>
        <taxon>Peptostreptococcaceae</taxon>
        <taxon>Romboutsia</taxon>
    </lineage>
</organism>
<evidence type="ECO:0000313" key="6">
    <source>
        <dbReference type="Proteomes" id="UP000215694"/>
    </source>
</evidence>
<dbReference type="GO" id="GO:0033925">
    <property type="term" value="F:mannosyl-glycoprotein endo-beta-N-acetylglucosaminidase activity"/>
    <property type="evidence" value="ECO:0007669"/>
    <property type="project" value="InterPro"/>
</dbReference>
<dbReference type="Proteomes" id="UP000215694">
    <property type="component" value="Unassembled WGS sequence"/>
</dbReference>
<dbReference type="InterPro" id="IPR000421">
    <property type="entry name" value="FA58C"/>
</dbReference>
<dbReference type="Pfam" id="PF03644">
    <property type="entry name" value="Glyco_hydro_85"/>
    <property type="match status" value="1"/>
</dbReference>
<feature type="chain" id="PRO_5038354329" evidence="3">
    <location>
        <begin position="24"/>
        <end position="1007"/>
    </location>
</feature>
<dbReference type="InterPro" id="IPR013783">
    <property type="entry name" value="Ig-like_fold"/>
</dbReference>
<dbReference type="Gene3D" id="2.60.120.260">
    <property type="entry name" value="Galactose-binding domain-like"/>
    <property type="match status" value="2"/>
</dbReference>
<dbReference type="InterPro" id="IPR005201">
    <property type="entry name" value="TIM_ENGase"/>
</dbReference>
<dbReference type="InterPro" id="IPR035986">
    <property type="entry name" value="PKD_dom_sf"/>
</dbReference>
<dbReference type="RefSeq" id="WP_094368757.1">
    <property type="nucleotide sequence ID" value="NZ_NOJY02000001.1"/>
</dbReference>
<comment type="caution">
    <text evidence="5">The sequence shown here is derived from an EMBL/GenBank/DDBJ whole genome shotgun (WGS) entry which is preliminary data.</text>
</comment>
<dbReference type="SUPFAM" id="SSF49785">
    <property type="entry name" value="Galactose-binding domain-like"/>
    <property type="match status" value="1"/>
</dbReference>
<dbReference type="InterPro" id="IPR054110">
    <property type="entry name" value="EndoD-like_D2"/>
</dbReference>
<keyword evidence="1" id="KW-0326">Glycosidase</keyword>
<keyword evidence="1" id="KW-0378">Hydrolase</keyword>
<dbReference type="SUPFAM" id="SSF49299">
    <property type="entry name" value="PKD domain"/>
    <property type="match status" value="1"/>
</dbReference>
<feature type="coiled-coil region" evidence="2">
    <location>
        <begin position="929"/>
        <end position="956"/>
    </location>
</feature>
<dbReference type="PANTHER" id="PTHR13246:SF1">
    <property type="entry name" value="CYTOSOLIC ENDO-BETA-N-ACETYLGLUCOSAMINIDASE"/>
    <property type="match status" value="1"/>
</dbReference>
<dbReference type="PANTHER" id="PTHR13246">
    <property type="entry name" value="ENDO BETA N-ACETYLGLUCOSAMINIDASE"/>
    <property type="match status" value="1"/>
</dbReference>
<feature type="domain" description="F5/8 type C" evidence="4">
    <location>
        <begin position="778"/>
        <end position="922"/>
    </location>
</feature>
<gene>
    <name evidence="5" type="ORF">CHL78_000650</name>
</gene>
<dbReference type="OrthoDB" id="1089471at2"/>
<reference evidence="5 6" key="1">
    <citation type="journal article" date="2017" name="Genome Announc.">
        <title>Draft Genome Sequence of Romboutsia weinsteinii sp. nov. Strain CCRI-19649(T) Isolated from Surface Water.</title>
        <authorList>
            <person name="Maheux A.F."/>
            <person name="Boudreau D.K."/>
            <person name="Berube E."/>
            <person name="Boissinot M."/>
            <person name="Cantin P."/>
            <person name="Raymond F."/>
            <person name="Corbeil J."/>
            <person name="Omar R.F."/>
            <person name="Bergeron M.G."/>
        </authorList>
    </citation>
    <scope>NUCLEOTIDE SEQUENCE [LARGE SCALE GENOMIC DNA]</scope>
    <source>
        <strain evidence="5 6">CCRI-19649</strain>
    </source>
</reference>
<dbReference type="AlphaFoldDB" id="A0A371JAC4"/>
<dbReference type="Gene3D" id="3.20.20.80">
    <property type="entry name" value="Glycosidases"/>
    <property type="match status" value="1"/>
</dbReference>
<dbReference type="Pfam" id="PF21910">
    <property type="entry name" value="GH85_C"/>
    <property type="match status" value="1"/>
</dbReference>
<keyword evidence="3" id="KW-0732">Signal</keyword>
<evidence type="ECO:0000256" key="3">
    <source>
        <dbReference type="SAM" id="SignalP"/>
    </source>
</evidence>
<dbReference type="PROSITE" id="PS50022">
    <property type="entry name" value="FA58C_3"/>
    <property type="match status" value="1"/>
</dbReference>
<sequence length="1007" mass="113455">MNYKKYVSSALVAVLLFSSTLRGEALIDSDIATQEKTGQPFASYWYPNELLNWNPNNDKDAKFNVGTVELQERTDGEELKDSQDDDAKVISLAIANKTTSSTPSQGKDDFEGYNFSYWQYIDTLVAWGGSAAEGLILPPSADLIDAAHTNGVPVLGTVFFPPLEYGGKYEWMEEFLQKNPDGSFPMADKLLEVADYYNFDGWFINQETGGRGSEHVKPELAKLMKEFLKYLQDKKPKEMEVIWYDSMIDDGRVFWQNRLNEYNKNFLGDNKNKLSDGMFLNFWWTDEKYSIVDPENADKRIPYTVTGKELKESADLAKSMKRDPYDLYAGVDVQANGYNTKIKWDYLFPEGKDANTSLGLYCPSWTYDSSKTFEEFLEKENRFWVNESGDPRNESTENWKGVSNNFVEKSPVTSLPFVTNFSMGNGKFFNVDGKQVSSEKWNHRGMMDVLPTYRWVIDNKNNNLSADLDYTESYYGGNSISLQGKLVKGGNTNIKLYASEVDITNNSEISVMYKENGGNAKIKLELTFDEDDKKVLDLNTTKEGDWTKASTSLKQFKGKELTEISLIVDGQSNTDSYKLNLGQLAITDKNKGTKLSKISNLNVEDFKIVDNYYGNVRLTWDKAKGDISHYEIYKENIDGNRTLVGSTPSNAFYIKDIERNLELDSTTKFVVTPVSNVFDSSSKYEASVSVAWDKLEKPQANFEASSSIITPGEKITLSDKSVAGEKIKWIVEGSNEGELEGKTADFSFAKPGVYTIKQIVSNPAGETENIKEDAIVVSSQAEGGLVNLALNKEAKANAQVNDNEAAKFTVDGDIKSKWCAFGGEGNWIEIDLGKENILKELRISHAEAGGEARSLNTSDYTIEVSNDGENWREIQNIKGNVDAISKDDLKFELARYVRLKINKSEQGLGGATRLYEIEVLGLNTDKLTVLDNREALSKLKETVSNIEEEYKKLDFSNVDTNKVEEFNNNFDKVKSILDIVEVEKEEIEKAEKYVIGLFDELKQLITE</sequence>
<proteinExistence type="predicted"/>
<dbReference type="GO" id="GO:0005829">
    <property type="term" value="C:cytosol"/>
    <property type="evidence" value="ECO:0007669"/>
    <property type="project" value="UniProtKB-SubCell"/>
</dbReference>
<evidence type="ECO:0000256" key="2">
    <source>
        <dbReference type="SAM" id="Coils"/>
    </source>
</evidence>
<dbReference type="InterPro" id="IPR032979">
    <property type="entry name" value="ENGase"/>
</dbReference>
<accession>A0A371JAC4</accession>
<keyword evidence="2" id="KW-0175">Coiled coil</keyword>
<evidence type="ECO:0000256" key="1">
    <source>
        <dbReference type="ARBA" id="ARBA00023295"/>
    </source>
</evidence>
<protein>
    <submittedName>
        <fullName evidence="5">Endo-beta-N-acetylglucosaminidase</fullName>
    </submittedName>
</protein>
<dbReference type="Pfam" id="PF00754">
    <property type="entry name" value="F5_F8_type_C"/>
    <property type="match status" value="1"/>
</dbReference>